<sequence length="374" mass="40382">MSTRFIVPPAPSPLPPAPALSLLPFSLGPQHAPYTDKHANTAHYFQPRPLAPPAHSPGADQQQLVRAAFRGRQVVGQYLSVPPAYRGIILSTTLPPNKGGTEDHTHSIPASAPPTPASIDGVDGGGGGGKRPQRKSVLAKIKGAGQTALAKPRTRRTAPAKKRTRLDSDDEQNEEGDGDGDGEETARTPSKRFKSTTTTPKRTLSVPEIVIQEATPLKQPPIATPTTATTRQEGEEEVQEPFIPSPETENNPPAFNISPPPHTLASKNQEEQTDDDGPVRILYPTAEFQGFMLYSGDVPLTGFRSDELEEKHEQRDAGEAGCATINLRPSWWRHDGAGEGGDEFVRGMGEWLGLVEVLNKPVYLEGLDDDDEDE</sequence>
<name>Q5KMH3_CRYD1</name>
<dbReference type="PANTHER" id="PTHR47204">
    <property type="entry name" value="OS02G0168900 PROTEIN"/>
    <property type="match status" value="1"/>
</dbReference>
<reference evidence="2 3" key="1">
    <citation type="journal article" date="2005" name="Science">
        <title>The genome of the basidiomycetous yeast and human pathogen Cryptococcus neoformans.</title>
        <authorList>
            <person name="Loftus B.J."/>
            <person name="Fung E."/>
            <person name="Roncaglia P."/>
            <person name="Rowley D."/>
            <person name="Amedeo P."/>
            <person name="Bruno D."/>
            <person name="Vamathevan J."/>
            <person name="Miranda M."/>
            <person name="Anderson I.J."/>
            <person name="Fraser J.A."/>
            <person name="Allen J.E."/>
            <person name="Bosdet I.E."/>
            <person name="Brent M.R."/>
            <person name="Chiu R."/>
            <person name="Doering T.L."/>
            <person name="Donlin M.J."/>
            <person name="D'Souza C.A."/>
            <person name="Fox D.S."/>
            <person name="Grinberg V."/>
            <person name="Fu J."/>
            <person name="Fukushima M."/>
            <person name="Haas B.J."/>
            <person name="Huang J.C."/>
            <person name="Janbon G."/>
            <person name="Jones S.J."/>
            <person name="Koo H.L."/>
            <person name="Krzywinski M.I."/>
            <person name="Kwon-Chung J.K."/>
            <person name="Lengeler K.B."/>
            <person name="Maiti R."/>
            <person name="Marra M.A."/>
            <person name="Marra R.E."/>
            <person name="Mathewson C.A."/>
            <person name="Mitchell T.G."/>
            <person name="Pertea M."/>
            <person name="Riggs F.R."/>
            <person name="Salzberg S.L."/>
            <person name="Schein J.E."/>
            <person name="Shvartsbeyn A."/>
            <person name="Shin H."/>
            <person name="Shumway M."/>
            <person name="Specht C.A."/>
            <person name="Suh B.B."/>
            <person name="Tenney A."/>
            <person name="Utterback T.R."/>
            <person name="Wickes B.L."/>
            <person name="Wortman J.R."/>
            <person name="Wye N.H."/>
            <person name="Kronstad J.W."/>
            <person name="Lodge J.K."/>
            <person name="Heitman J."/>
            <person name="Davis R.W."/>
            <person name="Fraser C.M."/>
            <person name="Hyman R.W."/>
        </authorList>
    </citation>
    <scope>NUCLEOTIDE SEQUENCE [LARGE SCALE GENOMIC DNA]</scope>
    <source>
        <strain evidence="3">JEC21 / ATCC MYA-565</strain>
    </source>
</reference>
<gene>
    <name evidence="2" type="ordered locus">CNB01700</name>
</gene>
<dbReference type="InterPro" id="IPR013924">
    <property type="entry name" value="RNase_H2_suC"/>
</dbReference>
<dbReference type="RefSeq" id="XP_568838.1">
    <property type="nucleotide sequence ID" value="XM_568838.2"/>
</dbReference>
<dbReference type="Proteomes" id="UP000002149">
    <property type="component" value="Chromosome 2"/>
</dbReference>
<proteinExistence type="predicted"/>
<dbReference type="Pfam" id="PF08615">
    <property type="entry name" value="RNase_H2_suC"/>
    <property type="match status" value="1"/>
</dbReference>
<dbReference type="HOGENOM" id="CLU_664271_0_0_1"/>
<evidence type="ECO:0000313" key="2">
    <source>
        <dbReference type="EMBL" id="AAW41531.1"/>
    </source>
</evidence>
<dbReference type="KEGG" id="cne:CNB01700"/>
<protein>
    <submittedName>
        <fullName evidence="2">Uncharacterized protein</fullName>
    </submittedName>
</protein>
<dbReference type="Gene3D" id="2.40.128.680">
    <property type="match status" value="1"/>
</dbReference>
<dbReference type="GO" id="GO:0006401">
    <property type="term" value="P:RNA catabolic process"/>
    <property type="evidence" value="ECO:0007669"/>
    <property type="project" value="InterPro"/>
</dbReference>
<feature type="region of interest" description="Disordered" evidence="1">
    <location>
        <begin position="92"/>
        <end position="278"/>
    </location>
</feature>
<dbReference type="OrthoDB" id="6222486at2759"/>
<organism evidence="2 3">
    <name type="scientific">Cryptococcus deneoformans (strain JEC21 / ATCC MYA-565)</name>
    <name type="common">Cryptococcus neoformans var. neoformans serotype D</name>
    <dbReference type="NCBI Taxonomy" id="214684"/>
    <lineage>
        <taxon>Eukaryota</taxon>
        <taxon>Fungi</taxon>
        <taxon>Dikarya</taxon>
        <taxon>Basidiomycota</taxon>
        <taxon>Agaricomycotina</taxon>
        <taxon>Tremellomycetes</taxon>
        <taxon>Tremellales</taxon>
        <taxon>Cryptococcaceae</taxon>
        <taxon>Cryptococcus</taxon>
        <taxon>Cryptococcus neoformans species complex</taxon>
    </lineage>
</organism>
<accession>Q55XG0</accession>
<dbReference type="STRING" id="214684.Q5KMH3"/>
<dbReference type="OMA" id="KMATINR"/>
<dbReference type="VEuPathDB" id="FungiDB:CNB01700"/>
<dbReference type="EMBL" id="AE017342">
    <property type="protein sequence ID" value="AAW41531.1"/>
    <property type="molecule type" value="Genomic_DNA"/>
</dbReference>
<dbReference type="PANTHER" id="PTHR47204:SF1">
    <property type="entry name" value="RIBONUCLEASE H2 SUBUNIT C"/>
    <property type="match status" value="1"/>
</dbReference>
<evidence type="ECO:0000313" key="3">
    <source>
        <dbReference type="Proteomes" id="UP000002149"/>
    </source>
</evidence>
<dbReference type="PaxDb" id="214684-Q5KMH3"/>
<evidence type="ECO:0000256" key="1">
    <source>
        <dbReference type="SAM" id="MobiDB-lite"/>
    </source>
</evidence>
<accession>Q5KMH3</accession>
<feature type="compositionally biased region" description="Acidic residues" evidence="1">
    <location>
        <begin position="168"/>
        <end position="183"/>
    </location>
</feature>
<dbReference type="eggNOG" id="ENOG502SBKV">
    <property type="taxonomic scope" value="Eukaryota"/>
</dbReference>
<feature type="compositionally biased region" description="Basic residues" evidence="1">
    <location>
        <begin position="152"/>
        <end position="164"/>
    </location>
</feature>
<dbReference type="AlphaFoldDB" id="Q5KMH3"/>
<dbReference type="InParanoid" id="Q5KMH3"/>
<dbReference type="GO" id="GO:0032299">
    <property type="term" value="C:ribonuclease H2 complex"/>
    <property type="evidence" value="ECO:0007669"/>
    <property type="project" value="InterPro"/>
</dbReference>
<dbReference type="GeneID" id="3255964"/>
<keyword evidence="3" id="KW-1185">Reference proteome</keyword>